<dbReference type="GeneID" id="113863388"/>
<dbReference type="InterPro" id="IPR035979">
    <property type="entry name" value="RBD_domain_sf"/>
</dbReference>
<evidence type="ECO:0000256" key="5">
    <source>
        <dbReference type="SAM" id="MobiDB-lite"/>
    </source>
</evidence>
<feature type="domain" description="RRM" evidence="6">
    <location>
        <begin position="283"/>
        <end position="361"/>
    </location>
</feature>
<dbReference type="FunFam" id="3.30.70.330:FF:000263">
    <property type="entry name" value="Splicing factor CC1-like"/>
    <property type="match status" value="1"/>
</dbReference>
<protein>
    <submittedName>
        <fullName evidence="8">RNA-binding protein 39 isoform X2</fullName>
    </submittedName>
</protein>
<dbReference type="PROSITE" id="PS50102">
    <property type="entry name" value="RRM"/>
    <property type="match status" value="2"/>
</dbReference>
<dbReference type="SUPFAM" id="SSF54928">
    <property type="entry name" value="RNA-binding domain, RBD"/>
    <property type="match status" value="3"/>
</dbReference>
<dbReference type="FunFam" id="3.30.70.330:FF:000584">
    <property type="entry name" value="Splicing factor CC1-like"/>
    <property type="match status" value="1"/>
</dbReference>
<evidence type="ECO:0000256" key="3">
    <source>
        <dbReference type="ARBA" id="ARBA00022884"/>
    </source>
</evidence>
<dbReference type="Pfam" id="PF00076">
    <property type="entry name" value="RRM_1"/>
    <property type="match status" value="3"/>
</dbReference>
<dbReference type="CDD" id="cd12284">
    <property type="entry name" value="RRM2_RBM23_RBM39"/>
    <property type="match status" value="1"/>
</dbReference>
<keyword evidence="3 4" id="KW-0694">RNA-binding</keyword>
<reference evidence="8" key="2">
    <citation type="submission" date="2025-08" db="UniProtKB">
        <authorList>
            <consortium name="RefSeq"/>
        </authorList>
    </citation>
    <scope>IDENTIFICATION</scope>
    <source>
        <tissue evidence="8">Young leaves</tissue>
    </source>
</reference>
<dbReference type="AlphaFoldDB" id="A0A8B8L8W4"/>
<keyword evidence="2" id="KW-0677">Repeat</keyword>
<dbReference type="InterPro" id="IPR006509">
    <property type="entry name" value="RBM39_SF"/>
</dbReference>
<evidence type="ECO:0000256" key="2">
    <source>
        <dbReference type="ARBA" id="ARBA00022737"/>
    </source>
</evidence>
<evidence type="ECO:0000313" key="7">
    <source>
        <dbReference type="Proteomes" id="UP000694853"/>
    </source>
</evidence>
<feature type="domain" description="RRM" evidence="6">
    <location>
        <begin position="181"/>
        <end position="258"/>
    </location>
</feature>
<evidence type="ECO:0000259" key="6">
    <source>
        <dbReference type="PROSITE" id="PS50102"/>
    </source>
</evidence>
<evidence type="ECO:0000256" key="4">
    <source>
        <dbReference type="PROSITE-ProRule" id="PRU00176"/>
    </source>
</evidence>
<dbReference type="InterPro" id="IPR029123">
    <property type="entry name" value="RBM39_linker"/>
</dbReference>
<dbReference type="NCBIfam" id="TIGR01622">
    <property type="entry name" value="SF-CC1"/>
    <property type="match status" value="1"/>
</dbReference>
<keyword evidence="7" id="KW-1185">Reference proteome</keyword>
<dbReference type="GO" id="GO:0005634">
    <property type="term" value="C:nucleus"/>
    <property type="evidence" value="ECO:0007669"/>
    <property type="project" value="InterPro"/>
</dbReference>
<accession>A0A8B8L8W4</accession>
<dbReference type="FunFam" id="3.30.70.330:FF:000276">
    <property type="entry name" value="Splicing factor, CC1-like protein"/>
    <property type="match status" value="1"/>
</dbReference>
<feature type="region of interest" description="Disordered" evidence="5">
    <location>
        <begin position="1"/>
        <end position="154"/>
    </location>
</feature>
<dbReference type="Proteomes" id="UP000694853">
    <property type="component" value="Unplaced"/>
</dbReference>
<dbReference type="GO" id="GO:0006397">
    <property type="term" value="P:mRNA processing"/>
    <property type="evidence" value="ECO:0007669"/>
    <property type="project" value="InterPro"/>
</dbReference>
<organism evidence="7 8">
    <name type="scientific">Abrus precatorius</name>
    <name type="common">Indian licorice</name>
    <name type="synonym">Glycine abrus</name>
    <dbReference type="NCBI Taxonomy" id="3816"/>
    <lineage>
        <taxon>Eukaryota</taxon>
        <taxon>Viridiplantae</taxon>
        <taxon>Streptophyta</taxon>
        <taxon>Embryophyta</taxon>
        <taxon>Tracheophyta</taxon>
        <taxon>Spermatophyta</taxon>
        <taxon>Magnoliopsida</taxon>
        <taxon>eudicotyledons</taxon>
        <taxon>Gunneridae</taxon>
        <taxon>Pentapetalae</taxon>
        <taxon>rosids</taxon>
        <taxon>fabids</taxon>
        <taxon>Fabales</taxon>
        <taxon>Fabaceae</taxon>
        <taxon>Papilionoideae</taxon>
        <taxon>50 kb inversion clade</taxon>
        <taxon>NPAAA clade</taxon>
        <taxon>indigoferoid/millettioid clade</taxon>
        <taxon>Abreae</taxon>
        <taxon>Abrus</taxon>
    </lineage>
</organism>
<dbReference type="Gene3D" id="3.30.70.330">
    <property type="match status" value="3"/>
</dbReference>
<evidence type="ECO:0000256" key="1">
    <source>
        <dbReference type="ARBA" id="ARBA00022553"/>
    </source>
</evidence>
<name>A0A8B8L8W4_ABRPR</name>
<feature type="compositionally biased region" description="Basic and acidic residues" evidence="5">
    <location>
        <begin position="27"/>
        <end position="154"/>
    </location>
</feature>
<dbReference type="InterPro" id="IPR000504">
    <property type="entry name" value="RRM_dom"/>
</dbReference>
<dbReference type="Pfam" id="PF15519">
    <property type="entry name" value="RBM39linker"/>
    <property type="match status" value="1"/>
</dbReference>
<gene>
    <name evidence="8" type="primary">LOC113863388</name>
</gene>
<dbReference type="CDD" id="cd12285">
    <property type="entry name" value="RRM3_RBM39_like"/>
    <property type="match status" value="1"/>
</dbReference>
<sequence length="547" mass="62910">MDFDEYDYLEKTVEEQEDKDSSKKKKESSDKTERSYRKREEIDDATEERKSKRSRGDDENGSKKDKDRDDRDKDRHKSSRDRDRDKDGERSSRVRDREKERDKERDRREKDKERDRRERDRDRERTEREREREEKERSRRSRSRSERDRERERDFDMRDNRKFREKKEAVEPEADPERDQRTVFAYQMPLKATERDVYEFFSKAGKVRDVRLIMDRNSRRSKGVGYIEFYDAMSVPMAIALSGQLLLGQPVMVKPSEAEKNLVQSNTTSGGAGIAGPYGAVDRKLYVGNLHFNMTESQLREIFEPFGPVELVQLPLDLETGHCKGFGFVQFAHLEHAKAAQSLNGKLEIAGRTIKVSSVTDHVGNQDTTAKSADFDDDEGGLALNAQSRALLMQKLDRSGIAASIGLPIVNGSAPVQQAISMPIGNPGISPPPTLPTQVIPTQVAEPVGNPSECLLLKNMFDPTTETEPDFDLDIKEDVEEECSKFGRVKHIYVDKRSAGFVYLQFETVEAASAAQRAMHMRWFARRLISAIFMQPQIYEAKFKGEA</sequence>
<keyword evidence="1" id="KW-0597">Phosphoprotein</keyword>
<evidence type="ECO:0000313" key="8">
    <source>
        <dbReference type="RefSeq" id="XP_027352766.1"/>
    </source>
</evidence>
<dbReference type="RefSeq" id="XP_027352766.1">
    <property type="nucleotide sequence ID" value="XM_027496965.1"/>
</dbReference>
<dbReference type="GO" id="GO:0003723">
    <property type="term" value="F:RNA binding"/>
    <property type="evidence" value="ECO:0007669"/>
    <property type="project" value="UniProtKB-UniRule"/>
</dbReference>
<reference evidence="7" key="1">
    <citation type="journal article" date="2019" name="Toxins">
        <title>Detection of Abrin-Like and Prepropulchellin-Like Toxin Genes and Transcripts Using Whole Genome Sequencing and Full-Length Transcript Sequencing of Abrus precatorius.</title>
        <authorList>
            <person name="Hovde B.T."/>
            <person name="Daligault H.E."/>
            <person name="Hanschen E.R."/>
            <person name="Kunde Y.A."/>
            <person name="Johnson M.B."/>
            <person name="Starkenburg S.R."/>
            <person name="Johnson S.L."/>
        </authorList>
    </citation>
    <scope>NUCLEOTIDE SEQUENCE [LARGE SCALE GENOMIC DNA]</scope>
</reference>
<dbReference type="CDD" id="cd12283">
    <property type="entry name" value="RRM1_RBM39_like"/>
    <property type="match status" value="1"/>
</dbReference>
<proteinExistence type="predicted"/>
<dbReference type="PANTHER" id="PTHR48036">
    <property type="entry name" value="SPLICING FACTOR (PAD-1), PUTATIVE (AFU_ORTHOLOGUE AFUA_1G15810)-RELATED"/>
    <property type="match status" value="1"/>
</dbReference>
<dbReference type="InterPro" id="IPR012677">
    <property type="entry name" value="Nucleotide-bd_a/b_plait_sf"/>
</dbReference>
<dbReference type="SMART" id="SM00360">
    <property type="entry name" value="RRM"/>
    <property type="match status" value="3"/>
</dbReference>